<evidence type="ECO:0000313" key="2">
    <source>
        <dbReference type="EMBL" id="VFR66309.1"/>
    </source>
</evidence>
<reference evidence="1" key="1">
    <citation type="submission" date="2019-03" db="EMBL/GenBank/DDBJ databases">
        <authorList>
            <person name="Danneels B."/>
        </authorList>
    </citation>
    <scope>NUCLEOTIDE SEQUENCE</scope>
</reference>
<accession>A0A484PUI3</accession>
<organism evidence="1">
    <name type="scientific">plant metagenome</name>
    <dbReference type="NCBI Taxonomy" id="1297885"/>
    <lineage>
        <taxon>unclassified sequences</taxon>
        <taxon>metagenomes</taxon>
        <taxon>organismal metagenomes</taxon>
    </lineage>
</organism>
<evidence type="ECO:0000313" key="1">
    <source>
        <dbReference type="EMBL" id="VFR27680.1"/>
    </source>
</evidence>
<dbReference type="Pfam" id="PF12512">
    <property type="entry name" value="DUF3717"/>
    <property type="match status" value="1"/>
</dbReference>
<dbReference type="EMBL" id="CAADIA010000005">
    <property type="protein sequence ID" value="VFR27680.1"/>
    <property type="molecule type" value="Genomic_DNA"/>
</dbReference>
<dbReference type="EMBL" id="CAADIF010000007">
    <property type="protein sequence ID" value="VFR66309.1"/>
    <property type="molecule type" value="Genomic_DNA"/>
</dbReference>
<dbReference type="InterPro" id="IPR022191">
    <property type="entry name" value="DUF3717"/>
</dbReference>
<evidence type="ECO:0008006" key="3">
    <source>
        <dbReference type="Google" id="ProtNLM"/>
    </source>
</evidence>
<proteinExistence type="predicted"/>
<sequence>MSMISLPELEAAINYWRARSPSTGEDLKLCPQAAALAVPYAGMIVARAHDLSLDALAPDARDAYAAWLSVQSGQPPA</sequence>
<gene>
    <name evidence="1" type="ORF">ANK1_0218</name>
    <name evidence="2" type="ORF">ANK2_0218</name>
</gene>
<dbReference type="AlphaFoldDB" id="A0A484PUI3"/>
<protein>
    <recommendedName>
        <fullName evidence="3">DUF3717 domain-containing protein</fullName>
    </recommendedName>
</protein>
<name>A0A484PUI3_9ZZZZ</name>